<dbReference type="Gramene" id="RZC84230">
    <property type="protein sequence ID" value="RZC84230"/>
    <property type="gene ID" value="C5167_047016"/>
</dbReference>
<keyword evidence="2" id="KW-1185">Reference proteome</keyword>
<evidence type="ECO:0000313" key="1">
    <source>
        <dbReference type="EMBL" id="RZC84230.1"/>
    </source>
</evidence>
<dbReference type="Proteomes" id="UP000316621">
    <property type="component" value="Chromosome 11"/>
</dbReference>
<name>A0A4Y7LHV1_PAPSO</name>
<evidence type="ECO:0000313" key="2">
    <source>
        <dbReference type="Proteomes" id="UP000316621"/>
    </source>
</evidence>
<reference evidence="1 2" key="1">
    <citation type="journal article" date="2018" name="Science">
        <title>The opium poppy genome and morphinan production.</title>
        <authorList>
            <person name="Guo L."/>
            <person name="Winzer T."/>
            <person name="Yang X."/>
            <person name="Li Y."/>
            <person name="Ning Z."/>
            <person name="He Z."/>
            <person name="Teodor R."/>
            <person name="Lu Y."/>
            <person name="Bowser T.A."/>
            <person name="Graham I.A."/>
            <person name="Ye K."/>
        </authorList>
    </citation>
    <scope>NUCLEOTIDE SEQUENCE [LARGE SCALE GENOMIC DNA]</scope>
    <source>
        <strain evidence="2">cv. HN1</strain>
        <tissue evidence="1">Leaves</tissue>
    </source>
</reference>
<organism evidence="1 2">
    <name type="scientific">Papaver somniferum</name>
    <name type="common">Opium poppy</name>
    <dbReference type="NCBI Taxonomy" id="3469"/>
    <lineage>
        <taxon>Eukaryota</taxon>
        <taxon>Viridiplantae</taxon>
        <taxon>Streptophyta</taxon>
        <taxon>Embryophyta</taxon>
        <taxon>Tracheophyta</taxon>
        <taxon>Spermatophyta</taxon>
        <taxon>Magnoliopsida</taxon>
        <taxon>Ranunculales</taxon>
        <taxon>Papaveraceae</taxon>
        <taxon>Papaveroideae</taxon>
        <taxon>Papaver</taxon>
    </lineage>
</organism>
<sequence>MGSKDQSHQQKLYLGSGGAFGSAATTADQNLYSSHFIQLEELNKPVPFGFQRFLDIKTGQISYKKEEIQELEPKKMSRTDAKSENNSTLAKLDLKLNLSPPVLDQLIITTAANSPASSPASSPTSSCVTIDMNYSCSDSNMKYEPWRNYDDAV</sequence>
<protein>
    <submittedName>
        <fullName evidence="1">Uncharacterized protein</fullName>
    </submittedName>
</protein>
<dbReference type="EMBL" id="CM010725">
    <property type="protein sequence ID" value="RZC84230.1"/>
    <property type="molecule type" value="Genomic_DNA"/>
</dbReference>
<dbReference type="AlphaFoldDB" id="A0A4Y7LHV1"/>
<accession>A0A4Y7LHV1</accession>
<gene>
    <name evidence="1" type="ORF">C5167_047016</name>
</gene>
<proteinExistence type="predicted"/>